<dbReference type="PANTHER" id="PTHR34590:SF5">
    <property type="entry name" value="OS04G0586500 PROTEIN"/>
    <property type="match status" value="1"/>
</dbReference>
<dbReference type="Gene3D" id="3.30.200.20">
    <property type="entry name" value="Phosphorylase Kinase, domain 1"/>
    <property type="match status" value="1"/>
</dbReference>
<evidence type="ECO:0000313" key="17">
    <source>
        <dbReference type="Proteomes" id="UP001159364"/>
    </source>
</evidence>
<keyword evidence="7" id="KW-0418">Kinase</keyword>
<evidence type="ECO:0000256" key="12">
    <source>
        <dbReference type="PROSITE-ProRule" id="PRU10141"/>
    </source>
</evidence>
<evidence type="ECO:0000256" key="2">
    <source>
        <dbReference type="ARBA" id="ARBA00022527"/>
    </source>
</evidence>
<dbReference type="Pfam" id="PF12819">
    <property type="entry name" value="Malectin_like"/>
    <property type="match status" value="1"/>
</dbReference>
<keyword evidence="17" id="KW-1185">Reference proteome</keyword>
<dbReference type="Gene3D" id="1.10.510.10">
    <property type="entry name" value="Transferase(Phosphotransferase) domain 1"/>
    <property type="match status" value="1"/>
</dbReference>
<evidence type="ECO:0000256" key="13">
    <source>
        <dbReference type="SAM" id="Phobius"/>
    </source>
</evidence>
<dbReference type="InterPro" id="IPR001245">
    <property type="entry name" value="Ser-Thr/Tyr_kinase_cat_dom"/>
</dbReference>
<dbReference type="SMART" id="SM00220">
    <property type="entry name" value="S_TKc"/>
    <property type="match status" value="1"/>
</dbReference>
<proteinExistence type="predicted"/>
<dbReference type="InterPro" id="IPR045272">
    <property type="entry name" value="ANXUR1/2-like"/>
</dbReference>
<evidence type="ECO:0000256" key="8">
    <source>
        <dbReference type="ARBA" id="ARBA00022840"/>
    </source>
</evidence>
<protein>
    <recommendedName>
        <fullName evidence="15">Protein kinase domain-containing protein</fullName>
    </recommendedName>
</protein>
<dbReference type="Proteomes" id="UP001159364">
    <property type="component" value="Linkage Group LG11"/>
</dbReference>
<dbReference type="PROSITE" id="PS00108">
    <property type="entry name" value="PROTEIN_KINASE_ST"/>
    <property type="match status" value="1"/>
</dbReference>
<dbReference type="FunFam" id="2.60.120.430:FF:000003">
    <property type="entry name" value="FERONIA receptor-like kinase"/>
    <property type="match status" value="1"/>
</dbReference>
<dbReference type="InterPro" id="IPR011009">
    <property type="entry name" value="Kinase-like_dom_sf"/>
</dbReference>
<keyword evidence="6 12" id="KW-0547">Nucleotide-binding</keyword>
<feature type="transmembrane region" description="Helical" evidence="13">
    <location>
        <begin position="439"/>
        <end position="463"/>
    </location>
</feature>
<feature type="binding site" evidence="12">
    <location>
        <position position="550"/>
    </location>
    <ligand>
        <name>ATP</name>
        <dbReference type="ChEBI" id="CHEBI:30616"/>
    </ligand>
</feature>
<evidence type="ECO:0000256" key="9">
    <source>
        <dbReference type="ARBA" id="ARBA00022989"/>
    </source>
</evidence>
<evidence type="ECO:0000256" key="5">
    <source>
        <dbReference type="ARBA" id="ARBA00022729"/>
    </source>
</evidence>
<dbReference type="FunFam" id="2.60.120.430:FF:000007">
    <property type="entry name" value="FERONIA receptor-like kinase"/>
    <property type="match status" value="1"/>
</dbReference>
<organism evidence="16 17">
    <name type="scientific">Erythroxylum novogranatense</name>
    <dbReference type="NCBI Taxonomy" id="1862640"/>
    <lineage>
        <taxon>Eukaryota</taxon>
        <taxon>Viridiplantae</taxon>
        <taxon>Streptophyta</taxon>
        <taxon>Embryophyta</taxon>
        <taxon>Tracheophyta</taxon>
        <taxon>Spermatophyta</taxon>
        <taxon>Magnoliopsida</taxon>
        <taxon>eudicotyledons</taxon>
        <taxon>Gunneridae</taxon>
        <taxon>Pentapetalae</taxon>
        <taxon>rosids</taxon>
        <taxon>fabids</taxon>
        <taxon>Malpighiales</taxon>
        <taxon>Erythroxylaceae</taxon>
        <taxon>Erythroxylum</taxon>
    </lineage>
</organism>
<evidence type="ECO:0000256" key="10">
    <source>
        <dbReference type="ARBA" id="ARBA00023136"/>
    </source>
</evidence>
<dbReference type="PROSITE" id="PS50011">
    <property type="entry name" value="PROTEIN_KINASE_DOM"/>
    <property type="match status" value="1"/>
</dbReference>
<name>A0AAV8SHK5_9ROSI</name>
<evidence type="ECO:0000259" key="15">
    <source>
        <dbReference type="PROSITE" id="PS50011"/>
    </source>
</evidence>
<dbReference type="GO" id="GO:0005524">
    <property type="term" value="F:ATP binding"/>
    <property type="evidence" value="ECO:0007669"/>
    <property type="project" value="UniProtKB-UniRule"/>
</dbReference>
<reference evidence="16 17" key="1">
    <citation type="submission" date="2021-09" db="EMBL/GenBank/DDBJ databases">
        <title>Genomic insights and catalytic innovation underlie evolution of tropane alkaloids biosynthesis.</title>
        <authorList>
            <person name="Wang Y.-J."/>
            <person name="Tian T."/>
            <person name="Huang J.-P."/>
            <person name="Huang S.-X."/>
        </authorList>
    </citation>
    <scope>NUCLEOTIDE SEQUENCE [LARGE SCALE GENOMIC DNA]</scope>
    <source>
        <strain evidence="16">KIB-2018</strain>
        <tissue evidence="16">Leaf</tissue>
    </source>
</reference>
<keyword evidence="2" id="KW-0723">Serine/threonine-protein kinase</keyword>
<feature type="chain" id="PRO_5043675849" description="Protein kinase domain-containing protein" evidence="14">
    <location>
        <begin position="24"/>
        <end position="812"/>
    </location>
</feature>
<dbReference type="Pfam" id="PF07714">
    <property type="entry name" value="PK_Tyr_Ser-Thr"/>
    <property type="match status" value="1"/>
</dbReference>
<dbReference type="Gene3D" id="2.60.120.430">
    <property type="entry name" value="Galactose-binding lectin"/>
    <property type="match status" value="2"/>
</dbReference>
<keyword evidence="10 13" id="KW-0472">Membrane</keyword>
<dbReference type="GO" id="GO:0016020">
    <property type="term" value="C:membrane"/>
    <property type="evidence" value="ECO:0007669"/>
    <property type="project" value="UniProtKB-SubCell"/>
</dbReference>
<keyword evidence="4 13" id="KW-0812">Transmembrane</keyword>
<evidence type="ECO:0000256" key="7">
    <source>
        <dbReference type="ARBA" id="ARBA00022777"/>
    </source>
</evidence>
<keyword evidence="5 14" id="KW-0732">Signal</keyword>
<keyword evidence="11" id="KW-0325">Glycoprotein</keyword>
<evidence type="ECO:0000256" key="4">
    <source>
        <dbReference type="ARBA" id="ARBA00022692"/>
    </source>
</evidence>
<dbReference type="InterPro" id="IPR024788">
    <property type="entry name" value="Malectin-like_Carb-bd_dom"/>
</dbReference>
<evidence type="ECO:0000256" key="11">
    <source>
        <dbReference type="ARBA" id="ARBA00023180"/>
    </source>
</evidence>
<feature type="domain" description="Protein kinase" evidence="15">
    <location>
        <begin position="521"/>
        <end position="796"/>
    </location>
</feature>
<dbReference type="InterPro" id="IPR008271">
    <property type="entry name" value="Ser/Thr_kinase_AS"/>
</dbReference>
<evidence type="ECO:0000256" key="1">
    <source>
        <dbReference type="ARBA" id="ARBA00004479"/>
    </source>
</evidence>
<dbReference type="GO" id="GO:0004714">
    <property type="term" value="F:transmembrane receptor protein tyrosine kinase activity"/>
    <property type="evidence" value="ECO:0007669"/>
    <property type="project" value="InterPro"/>
</dbReference>
<dbReference type="EMBL" id="JAIWQS010000011">
    <property type="protein sequence ID" value="KAJ8751746.1"/>
    <property type="molecule type" value="Genomic_DNA"/>
</dbReference>
<dbReference type="PANTHER" id="PTHR34590">
    <property type="entry name" value="OS03G0124300 PROTEIN-RELATED"/>
    <property type="match status" value="1"/>
</dbReference>
<keyword evidence="3" id="KW-0808">Transferase</keyword>
<dbReference type="AlphaFoldDB" id="A0AAV8SHK5"/>
<evidence type="ECO:0000313" key="16">
    <source>
        <dbReference type="EMBL" id="KAJ8751746.1"/>
    </source>
</evidence>
<dbReference type="FunFam" id="1.10.510.10:FF:000252">
    <property type="entry name" value="Receptor-like protein kinase FERONIA"/>
    <property type="match status" value="1"/>
</dbReference>
<gene>
    <name evidence="16" type="ORF">K2173_025926</name>
</gene>
<sequence>MSRRSYSSIFLLYLLYLLPSIVSDVNLPSDLILLNCGASSTKTSGDGRKWDADVQSKFLSSNSINSTSALEPQQGNSVSQVPYNTARVIFSSVTYVFPLSSGPKFVRLYFYPSTYFNFSPSESFFSVKANDYTLLRNFSAFLTVSAVQPPVGSLIKEFIVTVWDNQFLNLTFSPSPGSFAFINGIEIVSIPNNLYARGEDNPLTYVGTDYFFNLENSTSLETVYRLNVGGSDISGLNDTGLYRIWLDDSDYIFGQQYGVTPLPSNVPIRYTKNTPPYTAPELVYITFRTMGPNPWVNMNYNLTWNFSVDAGFNYLVRLHFCETRMEVTKINQVVFHVLINNQTAEHDVDVINLSGGKGIPTYRDYIVWVPEGIKSLWLALAPNLEKKHAYNDAFLNGLEIFKLNNSDGNLAGPNPGPLVSQPQEKHSVSGDRTTEIHTWRVIVIIGAVCGFTFSLLCAVCFFVSRKKGKVKDFDETRTKTSGIPFSYASGSIASKSLVSGLPSNLCRQFSIFEIEVATSCFVEDHVIGSGGFGKVYKGYIDDGLTPVAIKRLHSSSKQGLREFKTEINMLSMLRHVNLVALIGYCDDQHEMILVYEYVSRGTLRDHLYSTKNSPLRWKQRLQICIGAAKGLNYLHTREEQIIHRDVKSTNILLDENWMAKVSDFGLSRTGPTSVFQSHVSTAVKGSYGYVDPEYYRRRQLTAKSDVYSFGVVLLEVLCARPCIIPGLSRQEVNLADWARRCHQRGVIDQIVDPHLRVDTAPASLKKFVDIAYACVSDKWAQRPTMSDVVGGLELALDLQLQEVMRRRSGERK</sequence>
<dbReference type="InterPro" id="IPR017441">
    <property type="entry name" value="Protein_kinase_ATP_BS"/>
</dbReference>
<evidence type="ECO:0000256" key="6">
    <source>
        <dbReference type="ARBA" id="ARBA00022741"/>
    </source>
</evidence>
<dbReference type="FunFam" id="3.30.200.20:FF:000039">
    <property type="entry name" value="receptor-like protein kinase FERONIA"/>
    <property type="match status" value="1"/>
</dbReference>
<comment type="subcellular location">
    <subcellularLocation>
        <location evidence="1">Membrane</location>
        <topology evidence="1">Single-pass type I membrane protein</topology>
    </subcellularLocation>
</comment>
<keyword evidence="9 13" id="KW-1133">Transmembrane helix</keyword>
<dbReference type="SUPFAM" id="SSF56112">
    <property type="entry name" value="Protein kinase-like (PK-like)"/>
    <property type="match status" value="1"/>
</dbReference>
<evidence type="ECO:0000256" key="14">
    <source>
        <dbReference type="SAM" id="SignalP"/>
    </source>
</evidence>
<dbReference type="GO" id="GO:0004674">
    <property type="term" value="F:protein serine/threonine kinase activity"/>
    <property type="evidence" value="ECO:0007669"/>
    <property type="project" value="UniProtKB-KW"/>
</dbReference>
<dbReference type="CDD" id="cd14066">
    <property type="entry name" value="STKc_IRAK"/>
    <property type="match status" value="1"/>
</dbReference>
<feature type="signal peptide" evidence="14">
    <location>
        <begin position="1"/>
        <end position="23"/>
    </location>
</feature>
<dbReference type="InterPro" id="IPR000719">
    <property type="entry name" value="Prot_kinase_dom"/>
</dbReference>
<keyword evidence="8 12" id="KW-0067">ATP-binding</keyword>
<comment type="caution">
    <text evidence="16">The sequence shown here is derived from an EMBL/GenBank/DDBJ whole genome shotgun (WGS) entry which is preliminary data.</text>
</comment>
<dbReference type="PROSITE" id="PS00107">
    <property type="entry name" value="PROTEIN_KINASE_ATP"/>
    <property type="match status" value="1"/>
</dbReference>
<accession>A0AAV8SHK5</accession>
<evidence type="ECO:0000256" key="3">
    <source>
        <dbReference type="ARBA" id="ARBA00022679"/>
    </source>
</evidence>
<dbReference type="GO" id="GO:0010038">
    <property type="term" value="P:response to metal ion"/>
    <property type="evidence" value="ECO:0007669"/>
    <property type="project" value="UniProtKB-ARBA"/>
</dbReference>